<evidence type="ECO:0000313" key="1">
    <source>
        <dbReference type="EMBL" id="KAK5628190.1"/>
    </source>
</evidence>
<reference evidence="1 2" key="1">
    <citation type="submission" date="2023-10" db="EMBL/GenBank/DDBJ databases">
        <title>Draft genome sequence of Xylaria bambusicola isolate GMP-LS, the root and basal stem rot pathogen of sugarcane in Indonesia.</title>
        <authorList>
            <person name="Selvaraj P."/>
            <person name="Muralishankar V."/>
            <person name="Muruganantham S."/>
            <person name="Sp S."/>
            <person name="Haryani S."/>
            <person name="Lau K.J.X."/>
            <person name="Naqvi N.I."/>
        </authorList>
    </citation>
    <scope>NUCLEOTIDE SEQUENCE [LARGE SCALE GENOMIC DNA]</scope>
    <source>
        <strain evidence="1">GMP-LS</strain>
    </source>
</reference>
<sequence length="122" mass="14055">MIRLLANVPLATKLSSVTTKSIYRFYWKGSGYVLQFTINRRWQTIRDMNTKARPEIDFDVTIYGEDWDQDSRVQAGETVGKIWGDDFQGLLRDEEGDALNRVQGLIRTVLEIRDFIGGADHN</sequence>
<organism evidence="1 2">
    <name type="scientific">Xylaria bambusicola</name>
    <dbReference type="NCBI Taxonomy" id="326684"/>
    <lineage>
        <taxon>Eukaryota</taxon>
        <taxon>Fungi</taxon>
        <taxon>Dikarya</taxon>
        <taxon>Ascomycota</taxon>
        <taxon>Pezizomycotina</taxon>
        <taxon>Sordariomycetes</taxon>
        <taxon>Xylariomycetidae</taxon>
        <taxon>Xylariales</taxon>
        <taxon>Xylariaceae</taxon>
        <taxon>Xylaria</taxon>
    </lineage>
</organism>
<comment type="caution">
    <text evidence="1">The sequence shown here is derived from an EMBL/GenBank/DDBJ whole genome shotgun (WGS) entry which is preliminary data.</text>
</comment>
<dbReference type="EMBL" id="JAWHQM010000008">
    <property type="protein sequence ID" value="KAK5628190.1"/>
    <property type="molecule type" value="Genomic_DNA"/>
</dbReference>
<protein>
    <submittedName>
        <fullName evidence="1">Uncharacterized protein</fullName>
    </submittedName>
</protein>
<evidence type="ECO:0000313" key="2">
    <source>
        <dbReference type="Proteomes" id="UP001305414"/>
    </source>
</evidence>
<proteinExistence type="predicted"/>
<keyword evidence="2" id="KW-1185">Reference proteome</keyword>
<gene>
    <name evidence="1" type="ORF">RRF57_003905</name>
</gene>
<accession>A0AAN7YWP1</accession>
<dbReference type="AlphaFoldDB" id="A0AAN7YWP1"/>
<dbReference type="Proteomes" id="UP001305414">
    <property type="component" value="Unassembled WGS sequence"/>
</dbReference>
<name>A0AAN7YWP1_9PEZI</name>